<feature type="domain" description="Phosphoribosyltransferase" evidence="13">
    <location>
        <begin position="291"/>
        <end position="397"/>
    </location>
</feature>
<dbReference type="GO" id="GO:0006166">
    <property type="term" value="P:purine ribonucleoside salvage"/>
    <property type="evidence" value="ECO:0007669"/>
    <property type="project" value="UniProtKB-UniRule"/>
</dbReference>
<dbReference type="PANTHER" id="PTHR32315:SF3">
    <property type="entry name" value="ADENINE PHOSPHORIBOSYLTRANSFERASE"/>
    <property type="match status" value="1"/>
</dbReference>
<feature type="region of interest" description="Disordered" evidence="12">
    <location>
        <begin position="1"/>
        <end position="222"/>
    </location>
</feature>
<dbReference type="GO" id="GO:0006168">
    <property type="term" value="P:adenine salvage"/>
    <property type="evidence" value="ECO:0007669"/>
    <property type="project" value="InterPro"/>
</dbReference>
<dbReference type="EC" id="2.4.2.7" evidence="6 11"/>
<dbReference type="GO" id="GO:0002055">
    <property type="term" value="F:adenine binding"/>
    <property type="evidence" value="ECO:0007669"/>
    <property type="project" value="TreeGrafter"/>
</dbReference>
<feature type="compositionally biased region" description="Basic and acidic residues" evidence="12">
    <location>
        <begin position="140"/>
        <end position="154"/>
    </location>
</feature>
<dbReference type="SUPFAM" id="SSF53271">
    <property type="entry name" value="PRTase-like"/>
    <property type="match status" value="1"/>
</dbReference>
<evidence type="ECO:0000259" key="13">
    <source>
        <dbReference type="Pfam" id="PF00156"/>
    </source>
</evidence>
<name>A0A3L8P4B6_9ACTN</name>
<evidence type="ECO:0000256" key="5">
    <source>
        <dbReference type="ARBA" id="ARBA00008391"/>
    </source>
</evidence>
<evidence type="ECO:0000313" key="15">
    <source>
        <dbReference type="Proteomes" id="UP000281708"/>
    </source>
</evidence>
<evidence type="ECO:0000256" key="6">
    <source>
        <dbReference type="ARBA" id="ARBA00011893"/>
    </source>
</evidence>
<comment type="subcellular location">
    <subcellularLocation>
        <location evidence="3 11">Cytoplasm</location>
    </subcellularLocation>
</comment>
<evidence type="ECO:0000256" key="8">
    <source>
        <dbReference type="ARBA" id="ARBA00022676"/>
    </source>
</evidence>
<protein>
    <recommendedName>
        <fullName evidence="6 11">Adenine phosphoribosyltransferase</fullName>
        <shortName evidence="11">APRT</shortName>
        <ecNumber evidence="6 11">2.4.2.7</ecNumber>
    </recommendedName>
</protein>
<evidence type="ECO:0000256" key="7">
    <source>
        <dbReference type="ARBA" id="ARBA00022490"/>
    </source>
</evidence>
<dbReference type="PANTHER" id="PTHR32315">
    <property type="entry name" value="ADENINE PHOSPHORIBOSYLTRANSFERASE"/>
    <property type="match status" value="1"/>
</dbReference>
<dbReference type="InterPro" id="IPR000836">
    <property type="entry name" value="PRTase_dom"/>
</dbReference>
<comment type="catalytic activity">
    <reaction evidence="1 11">
        <text>AMP + diphosphate = 5-phospho-alpha-D-ribose 1-diphosphate + adenine</text>
        <dbReference type="Rhea" id="RHEA:16609"/>
        <dbReference type="ChEBI" id="CHEBI:16708"/>
        <dbReference type="ChEBI" id="CHEBI:33019"/>
        <dbReference type="ChEBI" id="CHEBI:58017"/>
        <dbReference type="ChEBI" id="CHEBI:456215"/>
        <dbReference type="EC" id="2.4.2.7"/>
    </reaction>
</comment>
<comment type="similarity">
    <text evidence="5 11">Belongs to the purine/pyrimidine phosphoribosyltransferase family.</text>
</comment>
<proteinExistence type="inferred from homology"/>
<comment type="function">
    <text evidence="2 11">Catalyzes a salvage reaction resulting in the formation of AMP, that is energically less costly than de novo synthesis.</text>
</comment>
<accession>A0A3L8P4B6</accession>
<evidence type="ECO:0000313" key="14">
    <source>
        <dbReference type="EMBL" id="RLV50250.1"/>
    </source>
</evidence>
<dbReference type="InterPro" id="IPR005764">
    <property type="entry name" value="Ade_phspho_trans"/>
</dbReference>
<dbReference type="GO" id="GO:0044209">
    <property type="term" value="P:AMP salvage"/>
    <property type="evidence" value="ECO:0007669"/>
    <property type="project" value="UniProtKB-UniRule"/>
</dbReference>
<evidence type="ECO:0000256" key="3">
    <source>
        <dbReference type="ARBA" id="ARBA00004496"/>
    </source>
</evidence>
<dbReference type="CDD" id="cd06223">
    <property type="entry name" value="PRTases_typeI"/>
    <property type="match status" value="1"/>
</dbReference>
<evidence type="ECO:0000256" key="12">
    <source>
        <dbReference type="SAM" id="MobiDB-lite"/>
    </source>
</evidence>
<evidence type="ECO:0000256" key="4">
    <source>
        <dbReference type="ARBA" id="ARBA00004659"/>
    </source>
</evidence>
<feature type="compositionally biased region" description="Basic residues" evidence="12">
    <location>
        <begin position="174"/>
        <end position="187"/>
    </location>
</feature>
<gene>
    <name evidence="11" type="primary">apt</name>
    <name evidence="14" type="ORF">D9V37_05540</name>
</gene>
<dbReference type="Proteomes" id="UP000281708">
    <property type="component" value="Unassembled WGS sequence"/>
</dbReference>
<dbReference type="EMBL" id="RDBE01000005">
    <property type="protein sequence ID" value="RLV50250.1"/>
    <property type="molecule type" value="Genomic_DNA"/>
</dbReference>
<feature type="compositionally biased region" description="Basic residues" evidence="12">
    <location>
        <begin position="99"/>
        <end position="108"/>
    </location>
</feature>
<evidence type="ECO:0000256" key="11">
    <source>
        <dbReference type="HAMAP-Rule" id="MF_00004"/>
    </source>
</evidence>
<dbReference type="GO" id="GO:0005737">
    <property type="term" value="C:cytoplasm"/>
    <property type="evidence" value="ECO:0007669"/>
    <property type="project" value="UniProtKB-SubCell"/>
</dbReference>
<organism evidence="14 15">
    <name type="scientific">Nocardioides mangrovicus</name>
    <dbReference type="NCBI Taxonomy" id="2478913"/>
    <lineage>
        <taxon>Bacteria</taxon>
        <taxon>Bacillati</taxon>
        <taxon>Actinomycetota</taxon>
        <taxon>Actinomycetes</taxon>
        <taxon>Propionibacteriales</taxon>
        <taxon>Nocardioidaceae</taxon>
        <taxon>Nocardioides</taxon>
    </lineage>
</organism>
<dbReference type="FunFam" id="3.40.50.2020:FF:000021">
    <property type="entry name" value="Adenine phosphoribosyltransferase"/>
    <property type="match status" value="1"/>
</dbReference>
<dbReference type="Gene3D" id="3.40.50.2020">
    <property type="match status" value="1"/>
</dbReference>
<evidence type="ECO:0000256" key="1">
    <source>
        <dbReference type="ARBA" id="ARBA00000868"/>
    </source>
</evidence>
<keyword evidence="9 11" id="KW-0808">Transferase</keyword>
<evidence type="ECO:0000256" key="9">
    <source>
        <dbReference type="ARBA" id="ARBA00022679"/>
    </source>
</evidence>
<dbReference type="GO" id="GO:0003999">
    <property type="term" value="F:adenine phosphoribosyltransferase activity"/>
    <property type="evidence" value="ECO:0007669"/>
    <property type="project" value="UniProtKB-UniRule"/>
</dbReference>
<dbReference type="InterPro" id="IPR050054">
    <property type="entry name" value="UPRTase/APRTase"/>
</dbReference>
<keyword evidence="8 11" id="KW-0328">Glycosyltransferase</keyword>
<dbReference type="NCBIfam" id="NF002636">
    <property type="entry name" value="PRK02304.1-5"/>
    <property type="match status" value="1"/>
</dbReference>
<comment type="subunit">
    <text evidence="11">Homodimer.</text>
</comment>
<sequence length="419" mass="45452">MEDVGGRAGGPGARRAHHDRRLCPLGLRGHAGHRDRTADHPGLLALRHRRGVRQGPREHQEPQVQAHHLRRRGQPRGQPDAGALDQHLDRRAAAGGGHPLRRRHHAGRGRPEGPRALPVRRHGRGHVLLDLRRHAARGAAEVEREGRDRGRASREGAPAPRRRPLRQRPGVLRGHAHRRGAHRRRRRTLDDAERRGRAARRSGPRPPPRGHRLGPRRPRVEGTRHRVARLGASAAEPAAPLQAGPQVSASDTITRLVRDIADFPEPGVLFKDITPLLADAAGFAEVVEALAEPYRGQVDVVLGIEARGFILAAPVALALGVGFVPVRKPGKLPHETTEISYDLEYGSETLQLHTDAIGAGSRVLVVDDVLATGGTARAAVDLVERAGGTIAAVAVLMELSFLPGREVLGDVPLHVLHTF</sequence>
<reference evidence="14 15" key="1">
    <citation type="submission" date="2018-10" db="EMBL/GenBank/DDBJ databases">
        <title>Marmoricola sp. 4Q3S-7 whole genome shotgun sequence.</title>
        <authorList>
            <person name="Li F."/>
        </authorList>
    </citation>
    <scope>NUCLEOTIDE SEQUENCE [LARGE SCALE GENOMIC DNA]</scope>
    <source>
        <strain evidence="14 15">4Q3S-7</strain>
    </source>
</reference>
<comment type="pathway">
    <text evidence="4 11">Purine metabolism; AMP biosynthesis via salvage pathway; AMP from adenine: step 1/1.</text>
</comment>
<feature type="compositionally biased region" description="Basic residues" evidence="12">
    <location>
        <begin position="197"/>
        <end position="217"/>
    </location>
</feature>
<feature type="compositionally biased region" description="Gly residues" evidence="12">
    <location>
        <begin position="1"/>
        <end position="12"/>
    </location>
</feature>
<keyword evidence="7 11" id="KW-0963">Cytoplasm</keyword>
<dbReference type="NCBIfam" id="NF002634">
    <property type="entry name" value="PRK02304.1-3"/>
    <property type="match status" value="1"/>
</dbReference>
<dbReference type="InterPro" id="IPR029057">
    <property type="entry name" value="PRTase-like"/>
</dbReference>
<dbReference type="HAMAP" id="MF_00004">
    <property type="entry name" value="Aden_phosphoribosyltr"/>
    <property type="match status" value="1"/>
</dbReference>
<dbReference type="Pfam" id="PF00156">
    <property type="entry name" value="Pribosyltran"/>
    <property type="match status" value="1"/>
</dbReference>
<dbReference type="AlphaFoldDB" id="A0A3L8P4B6"/>
<dbReference type="OrthoDB" id="9803963at2"/>
<comment type="caution">
    <text evidence="14">The sequence shown here is derived from an EMBL/GenBank/DDBJ whole genome shotgun (WGS) entry which is preliminary data.</text>
</comment>
<dbReference type="UniPathway" id="UPA00588">
    <property type="reaction ID" value="UER00646"/>
</dbReference>
<keyword evidence="10 11" id="KW-0660">Purine salvage</keyword>
<evidence type="ECO:0000256" key="2">
    <source>
        <dbReference type="ARBA" id="ARBA00003968"/>
    </source>
</evidence>
<evidence type="ECO:0000256" key="10">
    <source>
        <dbReference type="ARBA" id="ARBA00022726"/>
    </source>
</evidence>
<dbReference type="NCBIfam" id="TIGR01090">
    <property type="entry name" value="apt"/>
    <property type="match status" value="1"/>
</dbReference>
<keyword evidence="15" id="KW-1185">Reference proteome</keyword>
<dbReference type="GO" id="GO:0016208">
    <property type="term" value="F:AMP binding"/>
    <property type="evidence" value="ECO:0007669"/>
    <property type="project" value="TreeGrafter"/>
</dbReference>